<protein>
    <recommendedName>
        <fullName evidence="6">Cytochrome P450</fullName>
    </recommendedName>
</protein>
<dbReference type="InterPro" id="IPR017972">
    <property type="entry name" value="Cyt_P450_CS"/>
</dbReference>
<comment type="similarity">
    <text evidence="1 3">Belongs to the cytochrome P450 family.</text>
</comment>
<dbReference type="PANTHER" id="PTHR47950:SF15">
    <property type="entry name" value="CYTOCHROME P450"/>
    <property type="match status" value="1"/>
</dbReference>
<accession>A0A067LG26</accession>
<dbReference type="GO" id="GO:0020037">
    <property type="term" value="F:heme binding"/>
    <property type="evidence" value="ECO:0007669"/>
    <property type="project" value="InterPro"/>
</dbReference>
<dbReference type="InterPro" id="IPR036396">
    <property type="entry name" value="Cyt_P450_sf"/>
</dbReference>
<sequence length="168" mass="19387">MQEMFFGGTETTSGTIEWVMTELFRNPAESMKKVKEELNRVIGSNRKVEESDIDELPYLDYRTQTLWVLEAWEDPLCFKPERFIGSNIDYRGQNFELLPFGAGRRICVGIPMAHRVVHFAVASLLHCFDWELDSNSAAENLDVKERMGITVRKLKPVKAIPKKKMMAE</sequence>
<keyword evidence="3" id="KW-0503">Monooxygenase</keyword>
<dbReference type="EMBL" id="KK914281">
    <property type="protein sequence ID" value="KDP43104.1"/>
    <property type="molecule type" value="Genomic_DNA"/>
</dbReference>
<evidence type="ECO:0000256" key="3">
    <source>
        <dbReference type="RuleBase" id="RU000461"/>
    </source>
</evidence>
<evidence type="ECO:0008006" key="6">
    <source>
        <dbReference type="Google" id="ProtNLM"/>
    </source>
</evidence>
<organism evidence="4 5">
    <name type="scientific">Jatropha curcas</name>
    <name type="common">Barbados nut</name>
    <dbReference type="NCBI Taxonomy" id="180498"/>
    <lineage>
        <taxon>Eukaryota</taxon>
        <taxon>Viridiplantae</taxon>
        <taxon>Streptophyta</taxon>
        <taxon>Embryophyta</taxon>
        <taxon>Tracheophyta</taxon>
        <taxon>Spermatophyta</taxon>
        <taxon>Magnoliopsida</taxon>
        <taxon>eudicotyledons</taxon>
        <taxon>Gunneridae</taxon>
        <taxon>Pentapetalae</taxon>
        <taxon>rosids</taxon>
        <taxon>fabids</taxon>
        <taxon>Malpighiales</taxon>
        <taxon>Euphorbiaceae</taxon>
        <taxon>Crotonoideae</taxon>
        <taxon>Jatropheae</taxon>
        <taxon>Jatropha</taxon>
    </lineage>
</organism>
<evidence type="ECO:0000256" key="2">
    <source>
        <dbReference type="PIRSR" id="PIRSR602401-1"/>
    </source>
</evidence>
<dbReference type="GO" id="GO:0016705">
    <property type="term" value="F:oxidoreductase activity, acting on paired donors, with incorporation or reduction of molecular oxygen"/>
    <property type="evidence" value="ECO:0007669"/>
    <property type="project" value="InterPro"/>
</dbReference>
<evidence type="ECO:0000313" key="4">
    <source>
        <dbReference type="EMBL" id="KDP43104.1"/>
    </source>
</evidence>
<feature type="binding site" description="axial binding residue" evidence="2">
    <location>
        <position position="107"/>
    </location>
    <ligand>
        <name>heme</name>
        <dbReference type="ChEBI" id="CHEBI:30413"/>
    </ligand>
    <ligandPart>
        <name>Fe</name>
        <dbReference type="ChEBI" id="CHEBI:18248"/>
    </ligandPart>
</feature>
<dbReference type="PRINTS" id="PR00463">
    <property type="entry name" value="EP450I"/>
</dbReference>
<gene>
    <name evidence="4" type="ORF">JCGZ_27053</name>
</gene>
<comment type="cofactor">
    <cofactor evidence="2">
        <name>heme</name>
        <dbReference type="ChEBI" id="CHEBI:30413"/>
    </cofactor>
</comment>
<dbReference type="SUPFAM" id="SSF48264">
    <property type="entry name" value="Cytochrome P450"/>
    <property type="match status" value="1"/>
</dbReference>
<name>A0A067LG26_JATCU</name>
<dbReference type="PRINTS" id="PR00385">
    <property type="entry name" value="P450"/>
</dbReference>
<dbReference type="Proteomes" id="UP000027138">
    <property type="component" value="Unassembled WGS sequence"/>
</dbReference>
<keyword evidence="2 3" id="KW-0408">Iron</keyword>
<reference evidence="4 5" key="1">
    <citation type="journal article" date="2014" name="PLoS ONE">
        <title>Global Analysis of Gene Expression Profiles in Physic Nut (Jatropha curcas L.) Seedlings Exposed to Salt Stress.</title>
        <authorList>
            <person name="Zhang L."/>
            <person name="Zhang C."/>
            <person name="Wu P."/>
            <person name="Chen Y."/>
            <person name="Li M."/>
            <person name="Jiang H."/>
            <person name="Wu G."/>
        </authorList>
    </citation>
    <scope>NUCLEOTIDE SEQUENCE [LARGE SCALE GENOMIC DNA]</scope>
    <source>
        <strain evidence="5">cv. GZQX0401</strain>
        <tissue evidence="4">Young leaves</tissue>
    </source>
</reference>
<dbReference type="InterPro" id="IPR001128">
    <property type="entry name" value="Cyt_P450"/>
</dbReference>
<dbReference type="Pfam" id="PF00067">
    <property type="entry name" value="p450"/>
    <property type="match status" value="2"/>
</dbReference>
<keyword evidence="2 3" id="KW-0349">Heme</keyword>
<dbReference type="GO" id="GO:0005506">
    <property type="term" value="F:iron ion binding"/>
    <property type="evidence" value="ECO:0007669"/>
    <property type="project" value="InterPro"/>
</dbReference>
<dbReference type="PROSITE" id="PS00086">
    <property type="entry name" value="CYTOCHROME_P450"/>
    <property type="match status" value="1"/>
</dbReference>
<keyword evidence="3" id="KW-0560">Oxidoreductase</keyword>
<dbReference type="OrthoDB" id="851768at2759"/>
<proteinExistence type="inferred from homology"/>
<dbReference type="InterPro" id="IPR002401">
    <property type="entry name" value="Cyt_P450_E_grp-I"/>
</dbReference>
<dbReference type="Gene3D" id="1.10.630.10">
    <property type="entry name" value="Cytochrome P450"/>
    <property type="match status" value="2"/>
</dbReference>
<keyword evidence="2 3" id="KW-0479">Metal-binding</keyword>
<dbReference type="PANTHER" id="PTHR47950">
    <property type="entry name" value="CYTOCHROME P450, FAMILY 76, SUBFAMILY C, POLYPEPTIDE 5-RELATED"/>
    <property type="match status" value="1"/>
</dbReference>
<evidence type="ECO:0000256" key="1">
    <source>
        <dbReference type="ARBA" id="ARBA00010617"/>
    </source>
</evidence>
<dbReference type="GO" id="GO:0004497">
    <property type="term" value="F:monooxygenase activity"/>
    <property type="evidence" value="ECO:0007669"/>
    <property type="project" value="UniProtKB-KW"/>
</dbReference>
<evidence type="ECO:0000313" key="5">
    <source>
        <dbReference type="Proteomes" id="UP000027138"/>
    </source>
</evidence>
<keyword evidence="5" id="KW-1185">Reference proteome</keyword>
<dbReference type="AlphaFoldDB" id="A0A067LG26"/>